<feature type="region of interest" description="Disordered" evidence="1">
    <location>
        <begin position="57"/>
        <end position="78"/>
    </location>
</feature>
<feature type="compositionally biased region" description="Basic and acidic residues" evidence="1">
    <location>
        <begin position="61"/>
        <end position="71"/>
    </location>
</feature>
<evidence type="ECO:0000313" key="3">
    <source>
        <dbReference type="Proteomes" id="UP001221413"/>
    </source>
</evidence>
<name>A0AAD6IT41_DREDA</name>
<dbReference type="Proteomes" id="UP001221413">
    <property type="component" value="Unassembled WGS sequence"/>
</dbReference>
<comment type="caution">
    <text evidence="2">The sequence shown here is derived from an EMBL/GenBank/DDBJ whole genome shotgun (WGS) entry which is preliminary data.</text>
</comment>
<evidence type="ECO:0000313" key="2">
    <source>
        <dbReference type="EMBL" id="KAJ6258043.1"/>
    </source>
</evidence>
<accession>A0AAD6IT41</accession>
<dbReference type="AlphaFoldDB" id="A0AAD6IT41"/>
<proteinExistence type="predicted"/>
<organism evidence="2 3">
    <name type="scientific">Drechslerella dactyloides</name>
    <name type="common">Nematode-trapping fungus</name>
    <name type="synonym">Arthrobotrys dactyloides</name>
    <dbReference type="NCBI Taxonomy" id="74499"/>
    <lineage>
        <taxon>Eukaryota</taxon>
        <taxon>Fungi</taxon>
        <taxon>Dikarya</taxon>
        <taxon>Ascomycota</taxon>
        <taxon>Pezizomycotina</taxon>
        <taxon>Orbiliomycetes</taxon>
        <taxon>Orbiliales</taxon>
        <taxon>Orbiliaceae</taxon>
        <taxon>Drechslerella</taxon>
    </lineage>
</organism>
<gene>
    <name evidence="2" type="ORF">Dda_6955</name>
</gene>
<reference evidence="2" key="1">
    <citation type="submission" date="2023-01" db="EMBL/GenBank/DDBJ databases">
        <title>The chitinases involved in constricting ring structure development in the nematode-trapping fungus Drechslerella dactyloides.</title>
        <authorList>
            <person name="Wang R."/>
            <person name="Zhang L."/>
            <person name="Tang P."/>
            <person name="Li S."/>
            <person name="Liang L."/>
        </authorList>
    </citation>
    <scope>NUCLEOTIDE SEQUENCE</scope>
    <source>
        <strain evidence="2">YMF1.00031</strain>
    </source>
</reference>
<keyword evidence="3" id="KW-1185">Reference proteome</keyword>
<protein>
    <submittedName>
        <fullName evidence="2">Uncharacterized protein</fullName>
    </submittedName>
</protein>
<evidence type="ECO:0000256" key="1">
    <source>
        <dbReference type="SAM" id="MobiDB-lite"/>
    </source>
</evidence>
<dbReference type="EMBL" id="JAQGDS010000009">
    <property type="protein sequence ID" value="KAJ6258043.1"/>
    <property type="molecule type" value="Genomic_DNA"/>
</dbReference>
<sequence length="78" mass="8899">MWREECSRIPLDWPNTFCIETAKLYHSVAVMAITQMMRRGFPRLTTSGGNIEMRGYCGGNDEERNPAEDSKYNSCMGS</sequence>